<keyword evidence="3" id="KW-1185">Reference proteome</keyword>
<accession>A0A0S2F7E5</accession>
<dbReference type="PATRIC" id="fig|84531.8.peg.1224"/>
<organism evidence="2 3">
    <name type="scientific">Lysobacter antibioticus</name>
    <dbReference type="NCBI Taxonomy" id="84531"/>
    <lineage>
        <taxon>Bacteria</taxon>
        <taxon>Pseudomonadati</taxon>
        <taxon>Pseudomonadota</taxon>
        <taxon>Gammaproteobacteria</taxon>
        <taxon>Lysobacterales</taxon>
        <taxon>Lysobacteraceae</taxon>
        <taxon>Lysobacter</taxon>
    </lineage>
</organism>
<reference evidence="2 3" key="1">
    <citation type="journal article" date="2015" name="BMC Genomics">
        <title>Comparative genomics and metabolic profiling of the genus Lysobacter.</title>
        <authorList>
            <person name="de Bruijn I."/>
            <person name="Cheng X."/>
            <person name="de Jager V."/>
            <person name="Exposito R.G."/>
            <person name="Watrous J."/>
            <person name="Patel N."/>
            <person name="Postma J."/>
            <person name="Dorrestein P.C."/>
            <person name="Kobayashi D."/>
            <person name="Raaijmakers J.M."/>
        </authorList>
    </citation>
    <scope>NUCLEOTIDE SEQUENCE [LARGE SCALE GENOMIC DNA]</scope>
    <source>
        <strain evidence="2 3">76</strain>
    </source>
</reference>
<dbReference type="AlphaFoldDB" id="A0A0S2F7E5"/>
<dbReference type="Proteomes" id="UP000060787">
    <property type="component" value="Chromosome"/>
</dbReference>
<feature type="region of interest" description="Disordered" evidence="1">
    <location>
        <begin position="1"/>
        <end position="23"/>
    </location>
</feature>
<dbReference type="STRING" id="84531.LA76x_1198"/>
<protein>
    <submittedName>
        <fullName evidence="2">Uncharacterized protein</fullName>
    </submittedName>
</protein>
<proteinExistence type="predicted"/>
<dbReference type="KEGG" id="lab:LA76x_1198"/>
<dbReference type="EMBL" id="CP011129">
    <property type="protein sequence ID" value="ALN79357.1"/>
    <property type="molecule type" value="Genomic_DNA"/>
</dbReference>
<sequence>MPRPPAPNTHPYGDRIDPSLGPAIDEIRPLQGAAKRTADSLFLLICRGSGTGQALRDGHLSSGQSMCNMTH</sequence>
<evidence type="ECO:0000313" key="3">
    <source>
        <dbReference type="Proteomes" id="UP000060787"/>
    </source>
</evidence>
<evidence type="ECO:0000256" key="1">
    <source>
        <dbReference type="SAM" id="MobiDB-lite"/>
    </source>
</evidence>
<name>A0A0S2F7E5_LYSAN</name>
<gene>
    <name evidence="2" type="ORF">LA76x_1198</name>
</gene>
<evidence type="ECO:0000313" key="2">
    <source>
        <dbReference type="EMBL" id="ALN79357.1"/>
    </source>
</evidence>